<name>A0ABQ9HJ29_9NEOP</name>
<feature type="domain" description="Ig-like" evidence="1">
    <location>
        <begin position="24"/>
        <end position="125"/>
    </location>
</feature>
<evidence type="ECO:0000259" key="1">
    <source>
        <dbReference type="PROSITE" id="PS50835"/>
    </source>
</evidence>
<dbReference type="InterPro" id="IPR007110">
    <property type="entry name" value="Ig-like_dom"/>
</dbReference>
<dbReference type="PANTHER" id="PTHR21261:SF2">
    <property type="entry name" value="GH04238P-RELATED"/>
    <property type="match status" value="1"/>
</dbReference>
<dbReference type="SUPFAM" id="SSF48726">
    <property type="entry name" value="Immunoglobulin"/>
    <property type="match status" value="1"/>
</dbReference>
<dbReference type="PANTHER" id="PTHR21261">
    <property type="entry name" value="BEAT PROTEIN"/>
    <property type="match status" value="1"/>
</dbReference>
<gene>
    <name evidence="2" type="ORF">PR048_016198</name>
</gene>
<dbReference type="InterPro" id="IPR036179">
    <property type="entry name" value="Ig-like_dom_sf"/>
</dbReference>
<organism evidence="2 3">
    <name type="scientific">Dryococelus australis</name>
    <dbReference type="NCBI Taxonomy" id="614101"/>
    <lineage>
        <taxon>Eukaryota</taxon>
        <taxon>Metazoa</taxon>
        <taxon>Ecdysozoa</taxon>
        <taxon>Arthropoda</taxon>
        <taxon>Hexapoda</taxon>
        <taxon>Insecta</taxon>
        <taxon>Pterygota</taxon>
        <taxon>Neoptera</taxon>
        <taxon>Polyneoptera</taxon>
        <taxon>Phasmatodea</taxon>
        <taxon>Verophasmatodea</taxon>
        <taxon>Anareolatae</taxon>
        <taxon>Phasmatidae</taxon>
        <taxon>Eurycanthinae</taxon>
        <taxon>Dryococelus</taxon>
    </lineage>
</organism>
<dbReference type="EMBL" id="JARBHB010000005">
    <property type="protein sequence ID" value="KAJ8884341.1"/>
    <property type="molecule type" value="Genomic_DNA"/>
</dbReference>
<evidence type="ECO:0000313" key="2">
    <source>
        <dbReference type="EMBL" id="KAJ8884341.1"/>
    </source>
</evidence>
<dbReference type="Pfam" id="PF00047">
    <property type="entry name" value="ig"/>
    <property type="match status" value="1"/>
</dbReference>
<reference evidence="2 3" key="1">
    <citation type="submission" date="2023-02" db="EMBL/GenBank/DDBJ databases">
        <title>LHISI_Scaffold_Assembly.</title>
        <authorList>
            <person name="Stuart O.P."/>
            <person name="Cleave R."/>
            <person name="Magrath M.J.L."/>
            <person name="Mikheyev A.S."/>
        </authorList>
    </citation>
    <scope>NUCLEOTIDE SEQUENCE [LARGE SCALE GENOMIC DNA]</scope>
    <source>
        <strain evidence="2">Daus_M_001</strain>
        <tissue evidence="2">Leg muscle</tissue>
    </source>
</reference>
<comment type="caution">
    <text evidence="2">The sequence shown here is derived from an EMBL/GenBank/DDBJ whole genome shotgun (WGS) entry which is preliminary data.</text>
</comment>
<dbReference type="Gene3D" id="2.60.40.10">
    <property type="entry name" value="Immunoglobulins"/>
    <property type="match status" value="1"/>
</dbReference>
<protein>
    <recommendedName>
        <fullName evidence="1">Ig-like domain-containing protein</fullName>
    </recommendedName>
</protein>
<accession>A0ABQ9HJ29</accession>
<dbReference type="Proteomes" id="UP001159363">
    <property type="component" value="Chromosome 4"/>
</dbReference>
<dbReference type="InterPro" id="IPR013151">
    <property type="entry name" value="Immunoglobulin_dom"/>
</dbReference>
<keyword evidence="3" id="KW-1185">Reference proteome</keyword>
<dbReference type="InterPro" id="IPR013783">
    <property type="entry name" value="Ig-like_fold"/>
</dbReference>
<dbReference type="PROSITE" id="PS50835">
    <property type="entry name" value="IG_LIKE"/>
    <property type="match status" value="1"/>
</dbReference>
<evidence type="ECO:0000313" key="3">
    <source>
        <dbReference type="Proteomes" id="UP001159363"/>
    </source>
</evidence>
<proteinExistence type="predicted"/>
<sequence length="140" mass="15837">MASVAEAGAMKLNTVNFPDAIRNGSVSEVVLDCEYSVDKKDTLPGKLPVVKWFFNGDPQPVYQWIAPDQKPQDLGVLKGRLNLEYRASQDRNTMHRALQIVNPTTELSGEYMCQISTFDEEHTLSKKMIIFGEFPLHHQL</sequence>